<dbReference type="NCBIfam" id="TIGR00254">
    <property type="entry name" value="GGDEF"/>
    <property type="match status" value="1"/>
</dbReference>
<feature type="transmembrane region" description="Helical" evidence="3">
    <location>
        <begin position="84"/>
        <end position="110"/>
    </location>
</feature>
<evidence type="ECO:0000259" key="4">
    <source>
        <dbReference type="PROSITE" id="PS50887"/>
    </source>
</evidence>
<organism evidence="5 6">
    <name type="scientific">Archangium violaceum Cb vi76</name>
    <dbReference type="NCBI Taxonomy" id="1406225"/>
    <lineage>
        <taxon>Bacteria</taxon>
        <taxon>Pseudomonadati</taxon>
        <taxon>Myxococcota</taxon>
        <taxon>Myxococcia</taxon>
        <taxon>Myxococcales</taxon>
        <taxon>Cystobacterineae</taxon>
        <taxon>Archangiaceae</taxon>
        <taxon>Archangium</taxon>
    </lineage>
</organism>
<dbReference type="GO" id="GO:0043709">
    <property type="term" value="P:cell adhesion involved in single-species biofilm formation"/>
    <property type="evidence" value="ECO:0007669"/>
    <property type="project" value="TreeGrafter"/>
</dbReference>
<evidence type="ECO:0000256" key="3">
    <source>
        <dbReference type="SAM" id="Phobius"/>
    </source>
</evidence>
<keyword evidence="3" id="KW-0812">Transmembrane</keyword>
<dbReference type="AlphaFoldDB" id="A0A084SHV3"/>
<dbReference type="InterPro" id="IPR000160">
    <property type="entry name" value="GGDEF_dom"/>
</dbReference>
<dbReference type="GO" id="GO:0052621">
    <property type="term" value="F:diguanylate cyclase activity"/>
    <property type="evidence" value="ECO:0007669"/>
    <property type="project" value="UniProtKB-EC"/>
</dbReference>
<dbReference type="Pfam" id="PF00990">
    <property type="entry name" value="GGDEF"/>
    <property type="match status" value="1"/>
</dbReference>
<dbReference type="SUPFAM" id="SSF55073">
    <property type="entry name" value="Nucleotide cyclase"/>
    <property type="match status" value="1"/>
</dbReference>
<dbReference type="GO" id="GO:0005886">
    <property type="term" value="C:plasma membrane"/>
    <property type="evidence" value="ECO:0007669"/>
    <property type="project" value="TreeGrafter"/>
</dbReference>
<dbReference type="EC" id="2.7.7.65" evidence="1"/>
<dbReference type="InterPro" id="IPR043128">
    <property type="entry name" value="Rev_trsase/Diguanyl_cyclase"/>
</dbReference>
<dbReference type="RefSeq" id="WP_043410029.1">
    <property type="nucleotide sequence ID" value="NZ_JPMI01000305.1"/>
</dbReference>
<feature type="transmembrane region" description="Helical" evidence="3">
    <location>
        <begin position="46"/>
        <end position="64"/>
    </location>
</feature>
<keyword evidence="3" id="KW-1133">Transmembrane helix</keyword>
<gene>
    <name evidence="5" type="ORF">Q664_43650</name>
</gene>
<name>A0A084SHV3_9BACT</name>
<dbReference type="Gene3D" id="3.30.450.40">
    <property type="match status" value="2"/>
</dbReference>
<reference evidence="5 6" key="1">
    <citation type="submission" date="2014-07" db="EMBL/GenBank/DDBJ databases">
        <title>Draft Genome Sequence of Gephyronic Acid Producer, Cystobacter violaceus Strain Cb vi76.</title>
        <authorList>
            <person name="Stevens D.C."/>
            <person name="Young J."/>
            <person name="Carmichael R."/>
            <person name="Tan J."/>
            <person name="Taylor R.E."/>
        </authorList>
    </citation>
    <scope>NUCLEOTIDE SEQUENCE [LARGE SCALE GENOMIC DNA]</scope>
    <source>
        <strain evidence="5 6">Cb vi76</strain>
    </source>
</reference>
<dbReference type="EMBL" id="JPMI01000305">
    <property type="protein sequence ID" value="KFA88038.1"/>
    <property type="molecule type" value="Genomic_DNA"/>
</dbReference>
<dbReference type="SMART" id="SM00065">
    <property type="entry name" value="GAF"/>
    <property type="match status" value="2"/>
</dbReference>
<evidence type="ECO:0000256" key="1">
    <source>
        <dbReference type="ARBA" id="ARBA00012528"/>
    </source>
</evidence>
<dbReference type="Gene3D" id="3.30.70.270">
    <property type="match status" value="1"/>
</dbReference>
<dbReference type="Pfam" id="PF13185">
    <property type="entry name" value="GAF_2"/>
    <property type="match status" value="1"/>
</dbReference>
<dbReference type="SUPFAM" id="SSF55781">
    <property type="entry name" value="GAF domain-like"/>
    <property type="match status" value="2"/>
</dbReference>
<evidence type="ECO:0000256" key="2">
    <source>
        <dbReference type="ARBA" id="ARBA00034247"/>
    </source>
</evidence>
<protein>
    <recommendedName>
        <fullName evidence="1">diguanylate cyclase</fullName>
        <ecNumber evidence="1">2.7.7.65</ecNumber>
    </recommendedName>
</protein>
<dbReference type="PANTHER" id="PTHR45138">
    <property type="entry name" value="REGULATORY COMPONENTS OF SENSORY TRANSDUCTION SYSTEM"/>
    <property type="match status" value="1"/>
</dbReference>
<dbReference type="InterPro" id="IPR029016">
    <property type="entry name" value="GAF-like_dom_sf"/>
</dbReference>
<keyword evidence="3" id="KW-0472">Membrane</keyword>
<feature type="transmembrane region" description="Helical" evidence="3">
    <location>
        <begin position="122"/>
        <end position="140"/>
    </location>
</feature>
<sequence length="722" mass="78417">MSALSAIPPVSKLFHSLIRAIPCAAVLAAFTHLARGGFRGLHTLGWTEASLVLFLLAGLGVMGWRRFTRGAVGAPLYLRDDLELGAVLIASAFIVVAIAGGAIFPLVYLVMAFLVAFLPRNAGLTLLGVALAFDAVIVLQGPERSVTSFLTHALFLALFAGLYQLVLSARIAAARRAENAAVEKRIKEVEERARTFRLVSSGSHDNPPDVKDEEKWLLASVKEIEGAVGAALEIAETALHTHTCAAFLLASDDKGLKLYDCRSASDRVQRERFNAGEGMLGGVLKRRAPVRMHSAHGLKGITWYDGSAPTLGAVLAVPIIEAASGLVRGVLVADRVTHNPFSDDDEKLLTTIAAEVLRSIEVERVMSYIRKTRDEKDRFFRAIEELNRAGSPDQVFLAVLESARQLAGLDFCAVTIVNEQEGKRLHKVARMLGVTAQGSKALEGRSFADNNGLVANVVRYGAPLPGRDIKAMDRQVIFDEETQLRGLAALKIFPLTAGDRILGTLVAGSRRKAALDHDVLRMLEVIAIQAAQAVLRAQLYEAMERMATTDGMTGLYNNRTFQAKADEMLAHSRRYGRKCSLMLTDVDHFKSVNDTYGHLTGDQVLKGVARILREQARDTDIVARYGGEEFAILMPETDAKGAKIIAERIREAIKAEVFQTEMGPLKVTLSLGIATAPDHGTDKLVLVEQADQCLYYAKRHGRNQSVTVAEAQGGRKLQAVEG</sequence>
<dbReference type="PROSITE" id="PS50887">
    <property type="entry name" value="GGDEF"/>
    <property type="match status" value="1"/>
</dbReference>
<accession>A0A084SHV3</accession>
<comment type="caution">
    <text evidence="5">The sequence shown here is derived from an EMBL/GenBank/DDBJ whole genome shotgun (WGS) entry which is preliminary data.</text>
</comment>
<comment type="catalytic activity">
    <reaction evidence="2">
        <text>2 GTP = 3',3'-c-di-GMP + 2 diphosphate</text>
        <dbReference type="Rhea" id="RHEA:24898"/>
        <dbReference type="ChEBI" id="CHEBI:33019"/>
        <dbReference type="ChEBI" id="CHEBI:37565"/>
        <dbReference type="ChEBI" id="CHEBI:58805"/>
        <dbReference type="EC" id="2.7.7.65"/>
    </reaction>
</comment>
<proteinExistence type="predicted"/>
<feature type="transmembrane region" description="Helical" evidence="3">
    <location>
        <begin position="146"/>
        <end position="166"/>
    </location>
</feature>
<dbReference type="Pfam" id="PF01590">
    <property type="entry name" value="GAF"/>
    <property type="match status" value="1"/>
</dbReference>
<dbReference type="Proteomes" id="UP000028547">
    <property type="component" value="Unassembled WGS sequence"/>
</dbReference>
<dbReference type="InterPro" id="IPR029787">
    <property type="entry name" value="Nucleotide_cyclase"/>
</dbReference>
<dbReference type="CDD" id="cd01949">
    <property type="entry name" value="GGDEF"/>
    <property type="match status" value="1"/>
</dbReference>
<evidence type="ECO:0000313" key="6">
    <source>
        <dbReference type="Proteomes" id="UP000028547"/>
    </source>
</evidence>
<feature type="transmembrane region" description="Helical" evidence="3">
    <location>
        <begin position="13"/>
        <end position="34"/>
    </location>
</feature>
<dbReference type="InterPro" id="IPR003018">
    <property type="entry name" value="GAF"/>
</dbReference>
<dbReference type="SMART" id="SM00267">
    <property type="entry name" value="GGDEF"/>
    <property type="match status" value="1"/>
</dbReference>
<evidence type="ECO:0000313" key="5">
    <source>
        <dbReference type="EMBL" id="KFA88038.1"/>
    </source>
</evidence>
<feature type="domain" description="GGDEF" evidence="4">
    <location>
        <begin position="577"/>
        <end position="710"/>
    </location>
</feature>
<dbReference type="InterPro" id="IPR050469">
    <property type="entry name" value="Diguanylate_Cyclase"/>
</dbReference>
<dbReference type="PANTHER" id="PTHR45138:SF9">
    <property type="entry name" value="DIGUANYLATE CYCLASE DGCM-RELATED"/>
    <property type="match status" value="1"/>
</dbReference>
<dbReference type="FunFam" id="3.30.70.270:FF:000001">
    <property type="entry name" value="Diguanylate cyclase domain protein"/>
    <property type="match status" value="1"/>
</dbReference>
<dbReference type="GO" id="GO:1902201">
    <property type="term" value="P:negative regulation of bacterial-type flagellum-dependent cell motility"/>
    <property type="evidence" value="ECO:0007669"/>
    <property type="project" value="TreeGrafter"/>
</dbReference>